<dbReference type="PANTHER" id="PTHR46696">
    <property type="entry name" value="P450, PUTATIVE (EUROFUNG)-RELATED"/>
    <property type="match status" value="1"/>
</dbReference>
<keyword evidence="2" id="KW-0503">Monooxygenase</keyword>
<protein>
    <submittedName>
        <fullName evidence="3">Cytochrome P450</fullName>
    </submittedName>
</protein>
<keyword evidence="2" id="KW-0349">Heme</keyword>
<gene>
    <name evidence="3" type="ORF">RB24_00490</name>
</gene>
<keyword evidence="4" id="KW-1185">Reference proteome</keyword>
<evidence type="ECO:0000313" key="3">
    <source>
        <dbReference type="EMBL" id="RAM66822.1"/>
    </source>
</evidence>
<dbReference type="SUPFAM" id="SSF48264">
    <property type="entry name" value="Cytochrome P450"/>
    <property type="match status" value="1"/>
</dbReference>
<dbReference type="Pfam" id="PF00067">
    <property type="entry name" value="p450"/>
    <property type="match status" value="1"/>
</dbReference>
<dbReference type="PANTHER" id="PTHR46696:SF6">
    <property type="entry name" value="P450, PUTATIVE (EUROFUNG)-RELATED"/>
    <property type="match status" value="1"/>
</dbReference>
<dbReference type="EMBL" id="JUGD01000001">
    <property type="protein sequence ID" value="RAM66822.1"/>
    <property type="molecule type" value="Genomic_DNA"/>
</dbReference>
<dbReference type="PRINTS" id="PR00385">
    <property type="entry name" value="P450"/>
</dbReference>
<dbReference type="RefSeq" id="WP_112067460.1">
    <property type="nucleotide sequence ID" value="NZ_JUGD01000001.1"/>
</dbReference>
<keyword evidence="2" id="KW-0560">Oxidoreductase</keyword>
<evidence type="ECO:0000256" key="1">
    <source>
        <dbReference type="ARBA" id="ARBA00010617"/>
    </source>
</evidence>
<comment type="similarity">
    <text evidence="1 2">Belongs to the cytochrome P450 family.</text>
</comment>
<keyword evidence="2" id="KW-0408">Iron</keyword>
<dbReference type="PROSITE" id="PS00086">
    <property type="entry name" value="CYTOCHROME_P450"/>
    <property type="match status" value="1"/>
</dbReference>
<evidence type="ECO:0000313" key="4">
    <source>
        <dbReference type="Proteomes" id="UP000248631"/>
    </source>
</evidence>
<comment type="caution">
    <text evidence="3">The sequence shown here is derived from an EMBL/GenBank/DDBJ whole genome shotgun (WGS) entry which is preliminary data.</text>
</comment>
<organism evidence="3 4">
    <name type="scientific">Herbaspirillum rubrisubalbicans</name>
    <dbReference type="NCBI Taxonomy" id="80842"/>
    <lineage>
        <taxon>Bacteria</taxon>
        <taxon>Pseudomonadati</taxon>
        <taxon>Pseudomonadota</taxon>
        <taxon>Betaproteobacteria</taxon>
        <taxon>Burkholderiales</taxon>
        <taxon>Oxalobacteraceae</taxon>
        <taxon>Herbaspirillum</taxon>
    </lineage>
</organism>
<keyword evidence="2" id="KW-0479">Metal-binding</keyword>
<dbReference type="InterPro" id="IPR036396">
    <property type="entry name" value="Cyt_P450_sf"/>
</dbReference>
<dbReference type="InterPro" id="IPR017972">
    <property type="entry name" value="Cyt_P450_CS"/>
</dbReference>
<dbReference type="PRINTS" id="PR00359">
    <property type="entry name" value="BP450"/>
</dbReference>
<sequence>MPIENFTIPQHVPPHVVIDFDKDAPEGFEDDVHLAWAKLHDGPDIVWTPRHGGYWIATRAEDIDVMQMDHARFSHAVVSVPKRPDHVPLVPLELDPPEHTPFRALLSPAFGPKPVHELEADVRALTNSLIDGFIERGECEFVDEFAKRLPIAIFLQLVNLPMEDRDHLLELTEKSVRARSPADQVAAFSGLQAYVGKWIAERRARPGTDLFSKIVNARVDGREYTPQETFGMLSNVLFGGLDTVAATLGFVARCLAERPQLRRELVADPALMGPAIEEFLRRYPVPQTTRVITHDFEYKGLQFKAGELIMLPKTLHSLDERRFPDPLKVDIRRKAQRHAGFGDGPHRCPGAGLARMEVRVFIEEWLRRIPEFWIDPNNKPRCTTGTTNAMVTLKLQWSKPA</sequence>
<dbReference type="CDD" id="cd11035">
    <property type="entry name" value="P450cam-like"/>
    <property type="match status" value="1"/>
</dbReference>
<evidence type="ECO:0000256" key="2">
    <source>
        <dbReference type="RuleBase" id="RU000461"/>
    </source>
</evidence>
<accession>A0ABX9C7U5</accession>
<reference evidence="3 4" key="1">
    <citation type="submission" date="2014-12" db="EMBL/GenBank/DDBJ databases">
        <title>Complete genome sequence of Herbaspirillum rubrisubalbicans Os38.</title>
        <authorList>
            <person name="Chen M."/>
            <person name="An Q."/>
        </authorList>
    </citation>
    <scope>NUCLEOTIDE SEQUENCE [LARGE SCALE GENOMIC DNA]</scope>
    <source>
        <strain evidence="3 4">Os38</strain>
    </source>
</reference>
<proteinExistence type="inferred from homology"/>
<dbReference type="Proteomes" id="UP000248631">
    <property type="component" value="Unassembled WGS sequence"/>
</dbReference>
<dbReference type="Gene3D" id="1.10.630.10">
    <property type="entry name" value="Cytochrome P450"/>
    <property type="match status" value="1"/>
</dbReference>
<name>A0ABX9C7U5_9BURK</name>
<dbReference type="InterPro" id="IPR001128">
    <property type="entry name" value="Cyt_P450"/>
</dbReference>
<dbReference type="InterPro" id="IPR002397">
    <property type="entry name" value="Cyt_P450_B"/>
</dbReference>